<dbReference type="Proteomes" id="UP000316887">
    <property type="component" value="Unassembled WGS sequence"/>
</dbReference>
<dbReference type="SUPFAM" id="SSF50494">
    <property type="entry name" value="Trypsin-like serine proteases"/>
    <property type="match status" value="1"/>
</dbReference>
<evidence type="ECO:0000313" key="2">
    <source>
        <dbReference type="Proteomes" id="UP000316887"/>
    </source>
</evidence>
<dbReference type="OrthoDB" id="8041317at2"/>
<protein>
    <submittedName>
        <fullName evidence="1">Trypsin-like peptidase</fullName>
    </submittedName>
</protein>
<dbReference type="RefSeq" id="WP_141920678.1">
    <property type="nucleotide sequence ID" value="NZ_VFOF01000002.1"/>
</dbReference>
<evidence type="ECO:0000313" key="1">
    <source>
        <dbReference type="EMBL" id="TQL15020.1"/>
    </source>
</evidence>
<dbReference type="InterPro" id="IPR009003">
    <property type="entry name" value="Peptidase_S1_PA"/>
</dbReference>
<comment type="caution">
    <text evidence="1">The sequence shown here is derived from an EMBL/GenBank/DDBJ whole genome shotgun (WGS) entry which is preliminary data.</text>
</comment>
<accession>A0A542VUL7</accession>
<dbReference type="Gene3D" id="2.40.10.120">
    <property type="match status" value="1"/>
</dbReference>
<gene>
    <name evidence="1" type="ORF">FBY58_1766</name>
</gene>
<name>A0A542VUL7_ZYMMB</name>
<dbReference type="Pfam" id="PF13365">
    <property type="entry name" value="Trypsin_2"/>
    <property type="match status" value="1"/>
</dbReference>
<organism evidence="1 2">
    <name type="scientific">Zymomonas mobilis</name>
    <dbReference type="NCBI Taxonomy" id="542"/>
    <lineage>
        <taxon>Bacteria</taxon>
        <taxon>Pseudomonadati</taxon>
        <taxon>Pseudomonadota</taxon>
        <taxon>Alphaproteobacteria</taxon>
        <taxon>Sphingomonadales</taxon>
        <taxon>Zymomonadaceae</taxon>
        <taxon>Zymomonas</taxon>
    </lineage>
</organism>
<sequence length="473" mass="52831">MNNNISKVKITASNNALNNMKLSWRTAEYSAIDGIGSMGSLYEAGDSLVALGYFEEDKLILLGSGVMVAPGMFLTATHVLDEFSDKGYFPVCLTFLKGATRAWFIYDVETFSCPSIFHADRQIKTDISLVSCTLNSEAHEDQPLMLTPIQVALPLIGERLWAMGFRYQGSNEKAALITPFISSGLVMSVFPNGRGERLISPCFEVDMVTLGGMSGGPVVNDKGYLIGIISSSLEGGPSYITLIWDAIRMTVKSPVEKMKINEKISLLGAKAQGLSKIKGTVKKDPFNNFTLGFSGKEMTLLIKSLTEQEQEKIKPMALNSEQLEEFQEQWGYNLEEISLKKVLCFLNSLPLSTICETLQDSNLSNDLLSKIEEFSVEDLDGIEDFAITFTEKINDVSFRVYFYIEIPNLIWTIKTNIDFEKVTKKSLSDWNITDGVAKMEMIEKRYFQGYTVFHHDTKTFAETTITHTSIKTK</sequence>
<reference evidence="1 2" key="1">
    <citation type="submission" date="2019-06" db="EMBL/GenBank/DDBJ databases">
        <title>Genome sequencing of Zymomonas mobilis strains for genetic engineering and biofuel applications.</title>
        <authorList>
            <person name="Teravest M."/>
        </authorList>
    </citation>
    <scope>NUCLEOTIDE SEQUENCE [LARGE SCALE GENOMIC DNA]</scope>
    <source>
        <strain evidence="1 2">AN0101</strain>
    </source>
</reference>
<proteinExistence type="predicted"/>
<dbReference type="EMBL" id="VFOF01000002">
    <property type="protein sequence ID" value="TQL15020.1"/>
    <property type="molecule type" value="Genomic_DNA"/>
</dbReference>
<dbReference type="AlphaFoldDB" id="A0A542VUL7"/>